<name>A0A191WBZ5_9MICO</name>
<reference evidence="3" key="2">
    <citation type="submission" date="2016-01" db="EMBL/GenBank/DDBJ databases">
        <title>Complete genome sequence of Agromyces aureus AR33T and comparison with related organisms.</title>
        <authorList>
            <person name="Corretto E."/>
            <person name="Antonielli L."/>
            <person name="Sessitsch A."/>
            <person name="Brader G."/>
        </authorList>
    </citation>
    <scope>NUCLEOTIDE SEQUENCE [LARGE SCALE GENOMIC DNA]</scope>
    <source>
        <strain evidence="3">AR33</strain>
    </source>
</reference>
<feature type="region of interest" description="Disordered" evidence="1">
    <location>
        <begin position="164"/>
        <end position="206"/>
    </location>
</feature>
<gene>
    <name evidence="2" type="ORF">ATC03_02400</name>
</gene>
<accession>A0A191WBZ5</accession>
<proteinExistence type="predicted"/>
<evidence type="ECO:0000313" key="2">
    <source>
        <dbReference type="EMBL" id="ANJ25780.1"/>
    </source>
</evidence>
<dbReference type="EMBL" id="CP013979">
    <property type="protein sequence ID" value="ANJ25780.1"/>
    <property type="molecule type" value="Genomic_DNA"/>
</dbReference>
<dbReference type="Proteomes" id="UP000078437">
    <property type="component" value="Chromosome"/>
</dbReference>
<protein>
    <submittedName>
        <fullName evidence="2">Uncharacterized protein</fullName>
    </submittedName>
</protein>
<organism evidence="2 3">
    <name type="scientific">Agromyces aureus</name>
    <dbReference type="NCBI Taxonomy" id="453304"/>
    <lineage>
        <taxon>Bacteria</taxon>
        <taxon>Bacillati</taxon>
        <taxon>Actinomycetota</taxon>
        <taxon>Actinomycetes</taxon>
        <taxon>Micrococcales</taxon>
        <taxon>Microbacteriaceae</taxon>
        <taxon>Agromyces</taxon>
    </lineage>
</organism>
<evidence type="ECO:0000256" key="1">
    <source>
        <dbReference type="SAM" id="MobiDB-lite"/>
    </source>
</evidence>
<keyword evidence="3" id="KW-1185">Reference proteome</keyword>
<dbReference type="AlphaFoldDB" id="A0A191WBZ5"/>
<evidence type="ECO:0000313" key="3">
    <source>
        <dbReference type="Proteomes" id="UP000078437"/>
    </source>
</evidence>
<sequence>MFLLTGGFLTFLFTRSNEDRKAAREQAATWREDLLDRGAHLLDAADTVRSLGLLSLNRTSSQFAQVVVTRGKAAAEELVLKSRRVALVMPSDWEEDLQAVVAWTTMVITPPFQNEGQLFALQKQLEAIRTLESRLRQLRRLAPLKRGDSDHSWLPDMAEKAMASLKEEVARESAVPGEGRPPKSASSGLEADPITPPEDVRKPAIG</sequence>
<reference evidence="2 3" key="1">
    <citation type="journal article" date="2016" name="Int. J. Syst. Evol. Microbiol.">
        <title>Agromyces aureus sp. nov., isolated from the rhizosphere of Salix caprea L. grown in a heavy-metal-contaminated soil.</title>
        <authorList>
            <person name="Corretto E."/>
            <person name="Antonielli L."/>
            <person name="Sessitsch A."/>
            <person name="Compant S."/>
            <person name="Gorfer M."/>
            <person name="Kuffner M."/>
            <person name="Brader G."/>
        </authorList>
    </citation>
    <scope>NUCLEOTIDE SEQUENCE [LARGE SCALE GENOMIC DNA]</scope>
    <source>
        <strain evidence="2 3">AR33</strain>
    </source>
</reference>
<dbReference type="KEGG" id="agy:ATC03_02400"/>